<evidence type="ECO:0000256" key="1">
    <source>
        <dbReference type="ARBA" id="ARBA00022723"/>
    </source>
</evidence>
<evidence type="ECO:0000256" key="5">
    <source>
        <dbReference type="ARBA" id="ARBA00023038"/>
    </source>
</evidence>
<dbReference type="InterPro" id="IPR042997">
    <property type="entry name" value="Fhl1"/>
</dbReference>
<evidence type="ECO:0000256" key="7">
    <source>
        <dbReference type="SAM" id="MobiDB-lite"/>
    </source>
</evidence>
<dbReference type="GO" id="GO:0008270">
    <property type="term" value="F:zinc ion binding"/>
    <property type="evidence" value="ECO:0007669"/>
    <property type="project" value="UniProtKB-KW"/>
</dbReference>
<dbReference type="PROSITE" id="PS00478">
    <property type="entry name" value="LIM_DOMAIN_1"/>
    <property type="match status" value="1"/>
</dbReference>
<dbReference type="PROSITE" id="PS50023">
    <property type="entry name" value="LIM_DOMAIN_2"/>
    <property type="match status" value="1"/>
</dbReference>
<evidence type="ECO:0000313" key="9">
    <source>
        <dbReference type="EMBL" id="KAF6435398.1"/>
    </source>
</evidence>
<organism evidence="9 10">
    <name type="scientific">Rousettus aegyptiacus</name>
    <name type="common">Egyptian fruit bat</name>
    <name type="synonym">Pteropus aegyptiacus</name>
    <dbReference type="NCBI Taxonomy" id="9407"/>
    <lineage>
        <taxon>Eukaryota</taxon>
        <taxon>Metazoa</taxon>
        <taxon>Chordata</taxon>
        <taxon>Craniata</taxon>
        <taxon>Vertebrata</taxon>
        <taxon>Euteleostomi</taxon>
        <taxon>Mammalia</taxon>
        <taxon>Eutheria</taxon>
        <taxon>Laurasiatheria</taxon>
        <taxon>Chiroptera</taxon>
        <taxon>Yinpterochiroptera</taxon>
        <taxon>Pteropodoidea</taxon>
        <taxon>Pteropodidae</taxon>
        <taxon>Rousettinae</taxon>
        <taxon>Rousettus</taxon>
    </lineage>
</organism>
<dbReference type="SMART" id="SM00132">
    <property type="entry name" value="LIM"/>
    <property type="match status" value="1"/>
</dbReference>
<dbReference type="Pfam" id="PF25076">
    <property type="entry name" value="LIM_FHL2-3_N"/>
    <property type="match status" value="1"/>
</dbReference>
<evidence type="ECO:0000256" key="6">
    <source>
        <dbReference type="PROSITE-ProRule" id="PRU00125"/>
    </source>
</evidence>
<dbReference type="InterPro" id="IPR001781">
    <property type="entry name" value="Znf_LIM"/>
</dbReference>
<proteinExistence type="predicted"/>
<keyword evidence="5 6" id="KW-0440">LIM domain</keyword>
<keyword evidence="4 6" id="KW-0862">Zinc</keyword>
<dbReference type="PANTHER" id="PTHR47029">
    <property type="entry name" value="FOUR AND A HALF LIM DOMAINS PROTEIN 1"/>
    <property type="match status" value="1"/>
</dbReference>
<dbReference type="Gene3D" id="2.10.110.10">
    <property type="entry name" value="Cysteine Rich Protein"/>
    <property type="match status" value="1"/>
</dbReference>
<dbReference type="EMBL" id="JACASE010000009">
    <property type="protein sequence ID" value="KAF6435398.1"/>
    <property type="molecule type" value="Genomic_DNA"/>
</dbReference>
<evidence type="ECO:0000256" key="3">
    <source>
        <dbReference type="ARBA" id="ARBA00022771"/>
    </source>
</evidence>
<dbReference type="CDD" id="cd09344">
    <property type="entry name" value="LIM1_FHL1"/>
    <property type="match status" value="1"/>
</dbReference>
<comment type="caution">
    <text evidence="9">The sequence shown here is derived from an EMBL/GenBank/DDBJ whole genome shotgun (WGS) entry which is preliminary data.</text>
</comment>
<dbReference type="FunFam" id="2.10.110.10:FF:000052">
    <property type="entry name" value="Four and a half LIM domains 1"/>
    <property type="match status" value="1"/>
</dbReference>
<dbReference type="InterPro" id="IPR056807">
    <property type="entry name" value="LIM_FHL1/2/3/5_N"/>
</dbReference>
<dbReference type="GO" id="GO:0007517">
    <property type="term" value="P:muscle organ development"/>
    <property type="evidence" value="ECO:0007669"/>
    <property type="project" value="InterPro"/>
</dbReference>
<accession>A0A7J8EIT4</accession>
<name>A0A7J8EIT4_ROUAE</name>
<dbReference type="Proteomes" id="UP000593571">
    <property type="component" value="Unassembled WGS sequence"/>
</dbReference>
<evidence type="ECO:0000259" key="8">
    <source>
        <dbReference type="PROSITE" id="PS50023"/>
    </source>
</evidence>
<evidence type="ECO:0000313" key="10">
    <source>
        <dbReference type="Proteomes" id="UP000593571"/>
    </source>
</evidence>
<dbReference type="GO" id="GO:0044325">
    <property type="term" value="F:transmembrane transporter binding"/>
    <property type="evidence" value="ECO:0007669"/>
    <property type="project" value="TreeGrafter"/>
</dbReference>
<sequence length="136" mass="15278">MAEKFDCHYCRDPLQGKKYVEKDGHHCCLKCFDKFCANTCVDCRKPIGADSKEVHYKNRYWHDTCFRCAKCLHPLANETFVAKDNKILCNKCTTREDSLKCKGCFKQIVAGTAHTHSPGRPGKTPESRDGGGAGCL</sequence>
<feature type="domain" description="LIM zinc-binding" evidence="8">
    <location>
        <begin position="38"/>
        <end position="99"/>
    </location>
</feature>
<feature type="region of interest" description="Disordered" evidence="7">
    <location>
        <begin position="113"/>
        <end position="136"/>
    </location>
</feature>
<keyword evidence="1 6" id="KW-0479">Metal-binding</keyword>
<gene>
    <name evidence="9" type="ORF">HJG63_005149</name>
</gene>
<keyword evidence="10" id="KW-1185">Reference proteome</keyword>
<keyword evidence="3" id="KW-0863">Zinc-finger</keyword>
<dbReference type="PANTHER" id="PTHR47029:SF2">
    <property type="entry name" value="FOUR AND A HALF LIM DOMAINS PROTEIN 1"/>
    <property type="match status" value="1"/>
</dbReference>
<reference evidence="9 10" key="1">
    <citation type="journal article" date="2020" name="Nature">
        <title>Six reference-quality genomes reveal evolution of bat adaptations.</title>
        <authorList>
            <person name="Jebb D."/>
            <person name="Huang Z."/>
            <person name="Pippel M."/>
            <person name="Hughes G.M."/>
            <person name="Lavrichenko K."/>
            <person name="Devanna P."/>
            <person name="Winkler S."/>
            <person name="Jermiin L.S."/>
            <person name="Skirmuntt E.C."/>
            <person name="Katzourakis A."/>
            <person name="Burkitt-Gray L."/>
            <person name="Ray D.A."/>
            <person name="Sullivan K.A.M."/>
            <person name="Roscito J.G."/>
            <person name="Kirilenko B.M."/>
            <person name="Davalos L.M."/>
            <person name="Corthals A.P."/>
            <person name="Power M.L."/>
            <person name="Jones G."/>
            <person name="Ransome R.D."/>
            <person name="Dechmann D.K.N."/>
            <person name="Locatelli A.G."/>
            <person name="Puechmaille S.J."/>
            <person name="Fedrigo O."/>
            <person name="Jarvis E.D."/>
            <person name="Hiller M."/>
            <person name="Vernes S.C."/>
            <person name="Myers E.W."/>
            <person name="Teeling E.C."/>
        </authorList>
    </citation>
    <scope>NUCLEOTIDE SEQUENCE [LARGE SCALE GENOMIC DNA]</scope>
    <source>
        <strain evidence="9">MRouAeg1</strain>
        <tissue evidence="9">Muscle</tissue>
    </source>
</reference>
<dbReference type="Pfam" id="PF00412">
    <property type="entry name" value="LIM"/>
    <property type="match status" value="1"/>
</dbReference>
<dbReference type="SUPFAM" id="SSF57716">
    <property type="entry name" value="Glucocorticoid receptor-like (DNA-binding domain)"/>
    <property type="match status" value="2"/>
</dbReference>
<evidence type="ECO:0000256" key="4">
    <source>
        <dbReference type="ARBA" id="ARBA00022833"/>
    </source>
</evidence>
<protein>
    <submittedName>
        <fullName evidence="9">Four and a half LIM domains 1</fullName>
    </submittedName>
</protein>
<keyword evidence="2" id="KW-0677">Repeat</keyword>
<dbReference type="AlphaFoldDB" id="A0A7J8EIT4"/>
<evidence type="ECO:0000256" key="2">
    <source>
        <dbReference type="ARBA" id="ARBA00022737"/>
    </source>
</evidence>